<organism evidence="2 3">
    <name type="scientific">Vibrio bivalvicida</name>
    <dbReference type="NCBI Taxonomy" id="1276888"/>
    <lineage>
        <taxon>Bacteria</taxon>
        <taxon>Pseudomonadati</taxon>
        <taxon>Pseudomonadota</taxon>
        <taxon>Gammaproteobacteria</taxon>
        <taxon>Vibrionales</taxon>
        <taxon>Vibrionaceae</taxon>
        <taxon>Vibrio</taxon>
        <taxon>Vibrio oreintalis group</taxon>
    </lineage>
</organism>
<keyword evidence="2" id="KW-0456">Lyase</keyword>
<protein>
    <submittedName>
        <fullName evidence="2">Lactoylglutathione lyase</fullName>
    </submittedName>
</protein>
<dbReference type="InterPro" id="IPR050383">
    <property type="entry name" value="GlyoxalaseI/FosfomycinResist"/>
</dbReference>
<dbReference type="InterPro" id="IPR004360">
    <property type="entry name" value="Glyas_Fos-R_dOase_dom"/>
</dbReference>
<sequence>MSKRPINIIALDHIVLRTSQFNNMLRFYQDILGCVIEREKLDIGLTQLRAGSALIDIVTVDSELGRMGGKAPQQNGRNIDHFCLQVSAFNENELIEYLSQNGIQTPNFTERYGAQGYGRSLYIQDPEGNTVELKPYNENPDFVRQDRA</sequence>
<name>A0A177XVB7_9VIBR</name>
<dbReference type="PROSITE" id="PS51819">
    <property type="entry name" value="VOC"/>
    <property type="match status" value="1"/>
</dbReference>
<dbReference type="AlphaFoldDB" id="A0A177XVB7"/>
<gene>
    <name evidence="2" type="ORF">APB76_19850</name>
</gene>
<dbReference type="EMBL" id="LLEI02000075">
    <property type="protein sequence ID" value="OAJ92583.1"/>
    <property type="molecule type" value="Genomic_DNA"/>
</dbReference>
<comment type="caution">
    <text evidence="2">The sequence shown here is derived from an EMBL/GenBank/DDBJ whole genome shotgun (WGS) entry which is preliminary data.</text>
</comment>
<feature type="domain" description="VOC" evidence="1">
    <location>
        <begin position="10"/>
        <end position="136"/>
    </location>
</feature>
<dbReference type="GO" id="GO:0016829">
    <property type="term" value="F:lyase activity"/>
    <property type="evidence" value="ECO:0007669"/>
    <property type="project" value="UniProtKB-KW"/>
</dbReference>
<dbReference type="PANTHER" id="PTHR21366:SF14">
    <property type="entry name" value="GLYOXALASE DOMAIN-CONTAINING PROTEIN 5"/>
    <property type="match status" value="1"/>
</dbReference>
<evidence type="ECO:0000313" key="3">
    <source>
        <dbReference type="Proteomes" id="UP000078406"/>
    </source>
</evidence>
<dbReference type="Pfam" id="PF00903">
    <property type="entry name" value="Glyoxalase"/>
    <property type="match status" value="1"/>
</dbReference>
<dbReference type="RefSeq" id="WP_054962341.1">
    <property type="nucleotide sequence ID" value="NZ_LLEI02000075.1"/>
</dbReference>
<dbReference type="Proteomes" id="UP000078406">
    <property type="component" value="Unassembled WGS sequence"/>
</dbReference>
<accession>A0A177XVB7</accession>
<dbReference type="InterPro" id="IPR037523">
    <property type="entry name" value="VOC_core"/>
</dbReference>
<dbReference type="InterPro" id="IPR029068">
    <property type="entry name" value="Glyas_Bleomycin-R_OHBP_Dase"/>
</dbReference>
<dbReference type="SUPFAM" id="SSF54593">
    <property type="entry name" value="Glyoxalase/Bleomycin resistance protein/Dihydroxybiphenyl dioxygenase"/>
    <property type="match status" value="1"/>
</dbReference>
<evidence type="ECO:0000259" key="1">
    <source>
        <dbReference type="PROSITE" id="PS51819"/>
    </source>
</evidence>
<evidence type="ECO:0000313" key="2">
    <source>
        <dbReference type="EMBL" id="OAJ92583.1"/>
    </source>
</evidence>
<reference evidence="2 3" key="1">
    <citation type="journal article" date="2016" name="Syst. Appl. Microbiol.">
        <title>Vibrio bivalvicida sp. nov., a novel larval pathogen for bivalve molluscs reared in a hatchery.</title>
        <authorList>
            <person name="Dubert J."/>
            <person name="Romalde J.L."/>
            <person name="Prado S."/>
            <person name="Barja J.L."/>
        </authorList>
    </citation>
    <scope>NUCLEOTIDE SEQUENCE [LARGE SCALE GENOMIC DNA]</scope>
    <source>
        <strain evidence="2 3">605</strain>
    </source>
</reference>
<dbReference type="PANTHER" id="PTHR21366">
    <property type="entry name" value="GLYOXALASE FAMILY PROTEIN"/>
    <property type="match status" value="1"/>
</dbReference>
<dbReference type="Gene3D" id="3.10.180.10">
    <property type="entry name" value="2,3-Dihydroxybiphenyl 1,2-Dioxygenase, domain 1"/>
    <property type="match status" value="1"/>
</dbReference>
<proteinExistence type="predicted"/>